<proteinExistence type="predicted"/>
<reference evidence="1 2" key="1">
    <citation type="journal article" date="2019" name="Appl. Microbiol. Biotechnol.">
        <title>Uncovering carbohydrate metabolism through a genotype-phenotype association study of 56 lactic acid bacteria genomes.</title>
        <authorList>
            <person name="Buron-Moles G."/>
            <person name="Chailyan A."/>
            <person name="Dolejs I."/>
            <person name="Forster J."/>
            <person name="Miks M.H."/>
        </authorList>
    </citation>
    <scope>NUCLEOTIDE SEQUENCE [LARGE SCALE GENOMIC DNA]</scope>
    <source>
        <strain evidence="1 2">ATCC 700006</strain>
    </source>
</reference>
<dbReference type="Proteomes" id="UP000295681">
    <property type="component" value="Unassembled WGS sequence"/>
</dbReference>
<organism evidence="1 2">
    <name type="scientific">Leuconostoc fallax</name>
    <dbReference type="NCBI Taxonomy" id="1251"/>
    <lineage>
        <taxon>Bacteria</taxon>
        <taxon>Bacillati</taxon>
        <taxon>Bacillota</taxon>
        <taxon>Bacilli</taxon>
        <taxon>Lactobacillales</taxon>
        <taxon>Lactobacillaceae</taxon>
        <taxon>Leuconostoc</taxon>
    </lineage>
</organism>
<sequence length="116" mass="13375">MKKERILYELNNALLPIKHIDLLFSTRKNLLADNLGNNDTKSNYRYNIEIDNNSLTFTPDSNGNVETAEDLKQLIKNIQSDEVAIKCQGREFKSILPTGKTFTFILEDVDLHKYNL</sequence>
<comment type="caution">
    <text evidence="1">The sequence shown here is derived from an EMBL/GenBank/DDBJ whole genome shotgun (WGS) entry which is preliminary data.</text>
</comment>
<gene>
    <name evidence="1" type="ORF">C5L23_000392</name>
</gene>
<dbReference type="RefSeq" id="WP_010007773.1">
    <property type="nucleotide sequence ID" value="NZ_PUFI01000014.1"/>
</dbReference>
<keyword evidence="2" id="KW-1185">Reference proteome</keyword>
<protein>
    <submittedName>
        <fullName evidence="1">Uncharacterized protein</fullName>
    </submittedName>
</protein>
<evidence type="ECO:0000313" key="1">
    <source>
        <dbReference type="EMBL" id="TDG68086.1"/>
    </source>
</evidence>
<accession>A0A4R5N857</accession>
<evidence type="ECO:0000313" key="2">
    <source>
        <dbReference type="Proteomes" id="UP000295681"/>
    </source>
</evidence>
<dbReference type="AlphaFoldDB" id="A0A4R5N857"/>
<dbReference type="EMBL" id="PUFI01000014">
    <property type="protein sequence ID" value="TDG68086.1"/>
    <property type="molecule type" value="Genomic_DNA"/>
</dbReference>
<name>A0A4R5N857_9LACO</name>